<dbReference type="Proteomes" id="UP000070155">
    <property type="component" value="Unassembled WGS sequence"/>
</dbReference>
<organism evidence="1 2">
    <name type="scientific">candidate division MSBL1 archaeon SCGC-AAA259I07</name>
    <dbReference type="NCBI Taxonomy" id="1698266"/>
    <lineage>
        <taxon>Archaea</taxon>
        <taxon>Methanobacteriati</taxon>
        <taxon>Methanobacteriota</taxon>
        <taxon>candidate division MSBL1</taxon>
    </lineage>
</organism>
<dbReference type="EMBL" id="LHXQ01000001">
    <property type="protein sequence ID" value="KXA95603.1"/>
    <property type="molecule type" value="Genomic_DNA"/>
</dbReference>
<reference evidence="1 2" key="1">
    <citation type="journal article" date="2016" name="Sci. Rep.">
        <title>Metabolic traits of an uncultured archaeal lineage -MSBL1- from brine pools of the Red Sea.</title>
        <authorList>
            <person name="Mwirichia R."/>
            <person name="Alam I."/>
            <person name="Rashid M."/>
            <person name="Vinu M."/>
            <person name="Ba-Alawi W."/>
            <person name="Anthony Kamau A."/>
            <person name="Kamanda Ngugi D."/>
            <person name="Goker M."/>
            <person name="Klenk H.P."/>
            <person name="Bajic V."/>
            <person name="Stingl U."/>
        </authorList>
    </citation>
    <scope>NUCLEOTIDE SEQUENCE [LARGE SCALE GENOMIC DNA]</scope>
    <source>
        <strain evidence="1">SCGC-AAA259I07</strain>
    </source>
</reference>
<evidence type="ECO:0000313" key="1">
    <source>
        <dbReference type="EMBL" id="KXA95603.1"/>
    </source>
</evidence>
<comment type="caution">
    <text evidence="1">The sequence shown here is derived from an EMBL/GenBank/DDBJ whole genome shotgun (WGS) entry which is preliminary data.</text>
</comment>
<dbReference type="AlphaFoldDB" id="A0A133UN62"/>
<accession>A0A133UN62</accession>
<proteinExistence type="predicted"/>
<evidence type="ECO:0000313" key="2">
    <source>
        <dbReference type="Proteomes" id="UP000070155"/>
    </source>
</evidence>
<sequence length="119" mass="12904">MPANITAPTTEKTVESLLKLIQELGEELGKWTINFFENLLGSSLPSDLEASVGILLILTLFLAGAEFSKKDTLVSGLRGLVSARFENIDGGSEDWVTSWRGTSLSEKDIEQSIEISSSI</sequence>
<keyword evidence="2" id="KW-1185">Reference proteome</keyword>
<protein>
    <submittedName>
        <fullName evidence="1">Uncharacterized protein</fullName>
    </submittedName>
</protein>
<name>A0A133UN62_9EURY</name>
<gene>
    <name evidence="1" type="ORF">AKJ36_00230</name>
</gene>